<dbReference type="InterPro" id="IPR050656">
    <property type="entry name" value="PINX1"/>
</dbReference>
<feature type="domain" description="G-patch" evidence="2">
    <location>
        <begin position="4"/>
        <end position="50"/>
    </location>
</feature>
<dbReference type="SMART" id="SM00443">
    <property type="entry name" value="G_patch"/>
    <property type="match status" value="1"/>
</dbReference>
<feature type="region of interest" description="Disordered" evidence="1">
    <location>
        <begin position="137"/>
        <end position="237"/>
    </location>
</feature>
<dbReference type="PANTHER" id="PTHR23149:SF9">
    <property type="entry name" value="G PATCH DOMAIN-CONTAINING PROTEIN 4"/>
    <property type="match status" value="1"/>
</dbReference>
<dbReference type="InterPro" id="IPR000467">
    <property type="entry name" value="G_patch_dom"/>
</dbReference>
<protein>
    <recommendedName>
        <fullName evidence="2">G-patch domain-containing protein</fullName>
    </recommendedName>
</protein>
<dbReference type="Pfam" id="PF01585">
    <property type="entry name" value="G-patch"/>
    <property type="match status" value="1"/>
</dbReference>
<gene>
    <name evidence="3" type="ORF">BASA50_006214</name>
</gene>
<evidence type="ECO:0000256" key="1">
    <source>
        <dbReference type="SAM" id="MobiDB-lite"/>
    </source>
</evidence>
<evidence type="ECO:0000313" key="3">
    <source>
        <dbReference type="EMBL" id="KAH6594952.1"/>
    </source>
</evidence>
<name>A0ABQ8FB40_9FUNG</name>
<dbReference type="EMBL" id="JAFCIX010000325">
    <property type="protein sequence ID" value="KAH6594952.1"/>
    <property type="molecule type" value="Genomic_DNA"/>
</dbReference>
<proteinExistence type="predicted"/>
<evidence type="ECO:0000313" key="4">
    <source>
        <dbReference type="Proteomes" id="UP001648503"/>
    </source>
</evidence>
<feature type="compositionally biased region" description="Basic and acidic residues" evidence="1">
    <location>
        <begin position="201"/>
        <end position="214"/>
    </location>
</feature>
<dbReference type="PROSITE" id="PS50174">
    <property type="entry name" value="G_PATCH"/>
    <property type="match status" value="1"/>
</dbReference>
<feature type="compositionally biased region" description="Basic and acidic residues" evidence="1">
    <location>
        <begin position="221"/>
        <end position="237"/>
    </location>
</feature>
<evidence type="ECO:0000259" key="2">
    <source>
        <dbReference type="PROSITE" id="PS50174"/>
    </source>
</evidence>
<keyword evidence="4" id="KW-1185">Reference proteome</keyword>
<dbReference type="Proteomes" id="UP001648503">
    <property type="component" value="Unassembled WGS sequence"/>
</dbReference>
<organism evidence="3 4">
    <name type="scientific">Batrachochytrium salamandrivorans</name>
    <dbReference type="NCBI Taxonomy" id="1357716"/>
    <lineage>
        <taxon>Eukaryota</taxon>
        <taxon>Fungi</taxon>
        <taxon>Fungi incertae sedis</taxon>
        <taxon>Chytridiomycota</taxon>
        <taxon>Chytridiomycota incertae sedis</taxon>
        <taxon>Chytridiomycetes</taxon>
        <taxon>Rhizophydiales</taxon>
        <taxon>Rhizophydiales incertae sedis</taxon>
        <taxon>Batrachochytrium</taxon>
    </lineage>
</organism>
<reference evidence="3 4" key="1">
    <citation type="submission" date="2021-02" db="EMBL/GenBank/DDBJ databases">
        <title>Variation within the Batrachochytrium salamandrivorans European outbreak.</title>
        <authorList>
            <person name="Kelly M."/>
            <person name="Pasmans F."/>
            <person name="Shea T.P."/>
            <person name="Munoz J.F."/>
            <person name="Carranza S."/>
            <person name="Cuomo C.A."/>
            <person name="Martel A."/>
        </authorList>
    </citation>
    <scope>NUCLEOTIDE SEQUENCE [LARGE SCALE GENOMIC DNA]</scope>
    <source>
        <strain evidence="3 4">AMFP18/2</strain>
    </source>
</reference>
<sequence length="237" mass="25662">MTPAPSFAERQLKKYGWEAGQALGTNGSGLKKAISLGVKDNTDGLGAKAGEWGFAWWDHVFNKTSAGIQIGANSDGDVKITKASETQQREKEKSLLYGSFVKSSSSGGDAALEKDDKDKDYSIKVSDKDLLLACEGRTARKGARSHQPGKLARTHHDTMDAIAISAASDQQHDKLYTAESGAPNDTMSIDPLYPEIGLVDGSEKSKLAKKEKKDSKKNKKDKTEKKDKEDKTGKGKR</sequence>
<comment type="caution">
    <text evidence="3">The sequence shown here is derived from an EMBL/GenBank/DDBJ whole genome shotgun (WGS) entry which is preliminary data.</text>
</comment>
<dbReference type="PANTHER" id="PTHR23149">
    <property type="entry name" value="G PATCH DOMAIN CONTAINING PROTEIN"/>
    <property type="match status" value="1"/>
</dbReference>
<accession>A0ABQ8FB40</accession>